<evidence type="ECO:0000259" key="6">
    <source>
        <dbReference type="Pfam" id="PF00551"/>
    </source>
</evidence>
<evidence type="ECO:0000313" key="9">
    <source>
        <dbReference type="Proteomes" id="UP000253517"/>
    </source>
</evidence>
<dbReference type="GO" id="GO:0004479">
    <property type="term" value="F:methionyl-tRNA formyltransferase activity"/>
    <property type="evidence" value="ECO:0007669"/>
    <property type="project" value="UniProtKB-UniRule"/>
</dbReference>
<reference evidence="8 9" key="1">
    <citation type="submission" date="2018-07" db="EMBL/GenBank/DDBJ databases">
        <title>Genomic Encyclopedia of Type Strains, Phase IV (KMG-IV): sequencing the most valuable type-strain genomes for metagenomic binning, comparative biology and taxonomic classification.</title>
        <authorList>
            <person name="Goeker M."/>
        </authorList>
    </citation>
    <scope>NUCLEOTIDE SEQUENCE [LARGE SCALE GENOMIC DNA]</scope>
    <source>
        <strain evidence="8 9">DSM 21410</strain>
    </source>
</reference>
<evidence type="ECO:0000256" key="5">
    <source>
        <dbReference type="HAMAP-Rule" id="MF_00182"/>
    </source>
</evidence>
<comment type="function">
    <text evidence="5">Attaches a formyl group to the free amino group of methionyl-tRNA(fMet). The formyl group appears to play a dual role in the initiator identity of N-formylmethionyl-tRNA by promoting its recognition by IF2 and preventing the misappropriation of this tRNA by the elongation apparatus.</text>
</comment>
<dbReference type="InterPro" id="IPR041711">
    <property type="entry name" value="Met-tRNA-FMT_N"/>
</dbReference>
<dbReference type="AlphaFoldDB" id="A0A369A8S4"/>
<dbReference type="InterPro" id="IPR005794">
    <property type="entry name" value="Fmt"/>
</dbReference>
<dbReference type="GO" id="GO:0005829">
    <property type="term" value="C:cytosol"/>
    <property type="evidence" value="ECO:0007669"/>
    <property type="project" value="TreeGrafter"/>
</dbReference>
<organism evidence="8 9">
    <name type="scientific">Schleiferia thermophila</name>
    <dbReference type="NCBI Taxonomy" id="884107"/>
    <lineage>
        <taxon>Bacteria</taxon>
        <taxon>Pseudomonadati</taxon>
        <taxon>Bacteroidota</taxon>
        <taxon>Flavobacteriia</taxon>
        <taxon>Flavobacteriales</taxon>
        <taxon>Schleiferiaceae</taxon>
        <taxon>Schleiferia</taxon>
    </lineage>
</organism>
<evidence type="ECO:0000259" key="7">
    <source>
        <dbReference type="Pfam" id="PF02911"/>
    </source>
</evidence>
<dbReference type="PANTHER" id="PTHR11138:SF5">
    <property type="entry name" value="METHIONYL-TRNA FORMYLTRANSFERASE, MITOCHONDRIAL"/>
    <property type="match status" value="1"/>
</dbReference>
<dbReference type="Proteomes" id="UP000253517">
    <property type="component" value="Unassembled WGS sequence"/>
</dbReference>
<gene>
    <name evidence="5" type="primary">fmt</name>
    <name evidence="8" type="ORF">DES35_101832</name>
</gene>
<dbReference type="InterPro" id="IPR044135">
    <property type="entry name" value="Met-tRNA-FMT_C"/>
</dbReference>
<evidence type="ECO:0000256" key="1">
    <source>
        <dbReference type="ARBA" id="ARBA00010699"/>
    </source>
</evidence>
<dbReference type="Pfam" id="PF00551">
    <property type="entry name" value="Formyl_trans_N"/>
    <property type="match status" value="1"/>
</dbReference>
<comment type="catalytic activity">
    <reaction evidence="5">
        <text>L-methionyl-tRNA(fMet) + (6R)-10-formyltetrahydrofolate = N-formyl-L-methionyl-tRNA(fMet) + (6S)-5,6,7,8-tetrahydrofolate + H(+)</text>
        <dbReference type="Rhea" id="RHEA:24380"/>
        <dbReference type="Rhea" id="RHEA-COMP:9952"/>
        <dbReference type="Rhea" id="RHEA-COMP:9953"/>
        <dbReference type="ChEBI" id="CHEBI:15378"/>
        <dbReference type="ChEBI" id="CHEBI:57453"/>
        <dbReference type="ChEBI" id="CHEBI:78530"/>
        <dbReference type="ChEBI" id="CHEBI:78844"/>
        <dbReference type="ChEBI" id="CHEBI:195366"/>
        <dbReference type="EC" id="2.1.2.9"/>
    </reaction>
</comment>
<accession>A0A369A8S4</accession>
<protein>
    <recommendedName>
        <fullName evidence="2 5">Methionyl-tRNA formyltransferase</fullName>
        <ecNumber evidence="2 5">2.1.2.9</ecNumber>
    </recommendedName>
</protein>
<dbReference type="HAMAP" id="MF_00182">
    <property type="entry name" value="Formyl_trans"/>
    <property type="match status" value="1"/>
</dbReference>
<dbReference type="InterPro" id="IPR002376">
    <property type="entry name" value="Formyl_transf_N"/>
</dbReference>
<dbReference type="InterPro" id="IPR011034">
    <property type="entry name" value="Formyl_transferase-like_C_sf"/>
</dbReference>
<comment type="caution">
    <text evidence="8">The sequence shown here is derived from an EMBL/GenBank/DDBJ whole genome shotgun (WGS) entry which is preliminary data.</text>
</comment>
<dbReference type="SUPFAM" id="SSF50486">
    <property type="entry name" value="FMT C-terminal domain-like"/>
    <property type="match status" value="1"/>
</dbReference>
<keyword evidence="3 5" id="KW-0808">Transferase</keyword>
<dbReference type="PANTHER" id="PTHR11138">
    <property type="entry name" value="METHIONYL-TRNA FORMYLTRANSFERASE"/>
    <property type="match status" value="1"/>
</dbReference>
<dbReference type="NCBIfam" id="TIGR00460">
    <property type="entry name" value="fmt"/>
    <property type="match status" value="1"/>
</dbReference>
<keyword evidence="9" id="KW-1185">Reference proteome</keyword>
<evidence type="ECO:0000256" key="4">
    <source>
        <dbReference type="ARBA" id="ARBA00022917"/>
    </source>
</evidence>
<dbReference type="EC" id="2.1.2.9" evidence="2 5"/>
<dbReference type="EMBL" id="QPJS01000001">
    <property type="protein sequence ID" value="RCX05545.1"/>
    <property type="molecule type" value="Genomic_DNA"/>
</dbReference>
<evidence type="ECO:0000256" key="2">
    <source>
        <dbReference type="ARBA" id="ARBA00012261"/>
    </source>
</evidence>
<dbReference type="Gene3D" id="3.40.50.12230">
    <property type="match status" value="1"/>
</dbReference>
<dbReference type="Pfam" id="PF02911">
    <property type="entry name" value="Formyl_trans_C"/>
    <property type="match status" value="1"/>
</dbReference>
<dbReference type="SUPFAM" id="SSF53328">
    <property type="entry name" value="Formyltransferase"/>
    <property type="match status" value="1"/>
</dbReference>
<name>A0A369A8S4_9FLAO</name>
<keyword evidence="4 5" id="KW-0648">Protein biosynthesis</keyword>
<dbReference type="CDD" id="cd08646">
    <property type="entry name" value="FMT_core_Met-tRNA-FMT_N"/>
    <property type="match status" value="1"/>
</dbReference>
<dbReference type="RefSeq" id="WP_114365854.1">
    <property type="nucleotide sequence ID" value="NZ_BHZF01000001.1"/>
</dbReference>
<proteinExistence type="inferred from homology"/>
<comment type="similarity">
    <text evidence="1 5">Belongs to the Fmt family.</text>
</comment>
<feature type="domain" description="Formyl transferase C-terminal" evidence="7">
    <location>
        <begin position="207"/>
        <end position="308"/>
    </location>
</feature>
<dbReference type="InterPro" id="IPR005793">
    <property type="entry name" value="Formyl_trans_C"/>
</dbReference>
<evidence type="ECO:0000313" key="8">
    <source>
        <dbReference type="EMBL" id="RCX05545.1"/>
    </source>
</evidence>
<evidence type="ECO:0000256" key="3">
    <source>
        <dbReference type="ARBA" id="ARBA00022679"/>
    </source>
</evidence>
<sequence length="323" mass="36040">MKNDIKIVYMGTPEFAVPGLRKLVAHGYRVVAVVTTPDKPAGRGLRMQSSPLKKAAMDLEIPVLTPQSLRSDDFYDQLCQLKPDLQIVVAFKKLPARIWQLPPLGTFNLHASLLPQYRGAAPINWAIINGETQTGLTTFFINEKIDEGKILLQTKIPIDEKMNAGQLHDAMLEPGAELILRTVEGIVQNTLIPVEQPVTMPLKPAPKIFRSDCRIDWNKKVSEVFNFIRGLSPAPGAFTHFQIAGNTLTVKILEAEKNYEIQDLAPGDVRIFPKNQLMIGCQDGSLKILKLLPEGRKWMSAEEFLNGISNKRDLIKIQQTAVD</sequence>
<dbReference type="CDD" id="cd08704">
    <property type="entry name" value="Met_tRNA_FMT_C"/>
    <property type="match status" value="1"/>
</dbReference>
<feature type="domain" description="Formyl transferase N-terminal" evidence="6">
    <location>
        <begin position="7"/>
        <end position="182"/>
    </location>
</feature>
<feature type="binding site" evidence="5">
    <location>
        <begin position="112"/>
        <end position="115"/>
    </location>
    <ligand>
        <name>(6S)-5,6,7,8-tetrahydrofolate</name>
        <dbReference type="ChEBI" id="CHEBI:57453"/>
    </ligand>
</feature>
<dbReference type="InterPro" id="IPR036477">
    <property type="entry name" value="Formyl_transf_N_sf"/>
</dbReference>